<feature type="domain" description="Beta-galactosidase beta-sandwich" evidence="1">
    <location>
        <begin position="3"/>
        <end position="57"/>
    </location>
</feature>
<reference evidence="2" key="2">
    <citation type="journal article" date="2015" name="Data Brief">
        <title>Shoot transcriptome of the giant reed, Arundo donax.</title>
        <authorList>
            <person name="Barrero R.A."/>
            <person name="Guerrero F.D."/>
            <person name="Moolhuijzen P."/>
            <person name="Goolsby J.A."/>
            <person name="Tidwell J."/>
            <person name="Bellgard S.E."/>
            <person name="Bellgard M.I."/>
        </authorList>
    </citation>
    <scope>NUCLEOTIDE SEQUENCE</scope>
    <source>
        <tissue evidence="2">Shoot tissue taken approximately 20 cm above the soil surface</tissue>
    </source>
</reference>
<accession>A0A0A9AWS6</accession>
<dbReference type="InterPro" id="IPR041392">
    <property type="entry name" value="GHD"/>
</dbReference>
<dbReference type="EMBL" id="GBRH01242329">
    <property type="protein sequence ID" value="JAD55566.1"/>
    <property type="molecule type" value="Transcribed_RNA"/>
</dbReference>
<dbReference type="Pfam" id="PF17834">
    <property type="entry name" value="GHD"/>
    <property type="match status" value="1"/>
</dbReference>
<dbReference type="AlphaFoldDB" id="A0A0A9AWS6"/>
<protein>
    <recommendedName>
        <fullName evidence="1">Beta-galactosidase beta-sandwich domain-containing protein</fullName>
    </recommendedName>
</protein>
<proteinExistence type="predicted"/>
<evidence type="ECO:0000313" key="2">
    <source>
        <dbReference type="EMBL" id="JAD55566.1"/>
    </source>
</evidence>
<organism evidence="2">
    <name type="scientific">Arundo donax</name>
    <name type="common">Giant reed</name>
    <name type="synonym">Donax arundinaceus</name>
    <dbReference type="NCBI Taxonomy" id="35708"/>
    <lineage>
        <taxon>Eukaryota</taxon>
        <taxon>Viridiplantae</taxon>
        <taxon>Streptophyta</taxon>
        <taxon>Embryophyta</taxon>
        <taxon>Tracheophyta</taxon>
        <taxon>Spermatophyta</taxon>
        <taxon>Magnoliopsida</taxon>
        <taxon>Liliopsida</taxon>
        <taxon>Poales</taxon>
        <taxon>Poaceae</taxon>
        <taxon>PACMAD clade</taxon>
        <taxon>Arundinoideae</taxon>
        <taxon>Arundineae</taxon>
        <taxon>Arundo</taxon>
    </lineage>
</organism>
<reference evidence="2" key="1">
    <citation type="submission" date="2014-09" db="EMBL/GenBank/DDBJ databases">
        <authorList>
            <person name="Magalhaes I.L.F."/>
            <person name="Oliveira U."/>
            <person name="Santos F.R."/>
            <person name="Vidigal T.H.D.A."/>
            <person name="Brescovit A.D."/>
            <person name="Santos A.J."/>
        </authorList>
    </citation>
    <scope>NUCLEOTIDE SEQUENCE</scope>
    <source>
        <tissue evidence="2">Shoot tissue taken approximately 20 cm above the soil surface</tissue>
    </source>
</reference>
<evidence type="ECO:0000259" key="1">
    <source>
        <dbReference type="Pfam" id="PF17834"/>
    </source>
</evidence>
<sequence>MQGHVFETESECVALLVNFDKHKISYIQFGKEAFQLAPKSISILSQCREVVFETAKVHRSRS</sequence>
<name>A0A0A9AWS6_ARUDO</name>